<dbReference type="Gene3D" id="3.20.20.70">
    <property type="entry name" value="Aldolase class I"/>
    <property type="match status" value="1"/>
</dbReference>
<dbReference type="InterPro" id="IPR036188">
    <property type="entry name" value="FAD/NAD-bd_sf"/>
</dbReference>
<name>A0A852X6L1_9MICO</name>
<dbReference type="RefSeq" id="WP_343037103.1">
    <property type="nucleotide sequence ID" value="NZ_JACBZX010000001.1"/>
</dbReference>
<evidence type="ECO:0000256" key="2">
    <source>
        <dbReference type="ARBA" id="ARBA00001966"/>
    </source>
</evidence>
<dbReference type="SUPFAM" id="SSF51905">
    <property type="entry name" value="FAD/NAD(P)-binding domain"/>
    <property type="match status" value="1"/>
</dbReference>
<keyword evidence="7" id="KW-0560">Oxidoreductase</keyword>
<dbReference type="Pfam" id="PF00724">
    <property type="entry name" value="Oxidored_FMN"/>
    <property type="match status" value="1"/>
</dbReference>
<comment type="cofactor">
    <cofactor evidence="1">
        <name>FMN</name>
        <dbReference type="ChEBI" id="CHEBI:58210"/>
    </cofactor>
</comment>
<comment type="caution">
    <text evidence="12">The sequence shown here is derived from an EMBL/GenBank/DDBJ whole genome shotgun (WGS) entry which is preliminary data.</text>
</comment>
<keyword evidence="13" id="KW-1185">Reference proteome</keyword>
<dbReference type="Gene3D" id="3.40.50.720">
    <property type="entry name" value="NAD(P)-binding Rossmann-like Domain"/>
    <property type="match status" value="1"/>
</dbReference>
<dbReference type="GO" id="GO:0051536">
    <property type="term" value="F:iron-sulfur cluster binding"/>
    <property type="evidence" value="ECO:0007669"/>
    <property type="project" value="UniProtKB-KW"/>
</dbReference>
<dbReference type="CDD" id="cd04734">
    <property type="entry name" value="OYE_like_3_FMN"/>
    <property type="match status" value="1"/>
</dbReference>
<keyword evidence="5" id="KW-0288">FMN</keyword>
<dbReference type="AlphaFoldDB" id="A0A852X6L1"/>
<dbReference type="Proteomes" id="UP000592181">
    <property type="component" value="Unassembled WGS sequence"/>
</dbReference>
<evidence type="ECO:0000256" key="4">
    <source>
        <dbReference type="ARBA" id="ARBA00022630"/>
    </source>
</evidence>
<keyword evidence="9" id="KW-0411">Iron-sulfur</keyword>
<dbReference type="GO" id="GO:0046872">
    <property type="term" value="F:metal ion binding"/>
    <property type="evidence" value="ECO:0007669"/>
    <property type="project" value="UniProtKB-KW"/>
</dbReference>
<evidence type="ECO:0000256" key="6">
    <source>
        <dbReference type="ARBA" id="ARBA00022723"/>
    </source>
</evidence>
<dbReference type="GO" id="GO:0010181">
    <property type="term" value="F:FMN binding"/>
    <property type="evidence" value="ECO:0007669"/>
    <property type="project" value="InterPro"/>
</dbReference>
<accession>A0A852X6L1</accession>
<protein>
    <submittedName>
        <fullName evidence="12">2,4-dienoyl-CoA reductase-like NADH-dependent reductase (Old Yellow Enzyme family)/thioredoxin reductase</fullName>
    </submittedName>
</protein>
<dbReference type="PANTHER" id="PTHR42917:SF2">
    <property type="entry name" value="2,4-DIENOYL-COA REDUCTASE [(2E)-ENOYL-COA-PRODUCING]"/>
    <property type="match status" value="1"/>
</dbReference>
<evidence type="ECO:0000256" key="7">
    <source>
        <dbReference type="ARBA" id="ARBA00023002"/>
    </source>
</evidence>
<dbReference type="SUPFAM" id="SSF51395">
    <property type="entry name" value="FMN-linked oxidoreductases"/>
    <property type="match status" value="1"/>
</dbReference>
<evidence type="ECO:0000256" key="9">
    <source>
        <dbReference type="ARBA" id="ARBA00023014"/>
    </source>
</evidence>
<gene>
    <name evidence="12" type="ORF">BJY28_002536</name>
</gene>
<dbReference type="PANTHER" id="PTHR42917">
    <property type="entry name" value="2,4-DIENOYL-COA REDUCTASE"/>
    <property type="match status" value="1"/>
</dbReference>
<dbReference type="InterPro" id="IPR001155">
    <property type="entry name" value="OxRdtase_FMN_N"/>
</dbReference>
<keyword evidence="4" id="KW-0285">Flavoprotein</keyword>
<evidence type="ECO:0000256" key="5">
    <source>
        <dbReference type="ARBA" id="ARBA00022643"/>
    </source>
</evidence>
<evidence type="ECO:0000313" key="13">
    <source>
        <dbReference type="Proteomes" id="UP000592181"/>
    </source>
</evidence>
<dbReference type="InterPro" id="IPR023753">
    <property type="entry name" value="FAD/NAD-binding_dom"/>
</dbReference>
<evidence type="ECO:0000256" key="3">
    <source>
        <dbReference type="ARBA" id="ARBA00011048"/>
    </source>
</evidence>
<comment type="cofactor">
    <cofactor evidence="2">
        <name>[4Fe-4S] cluster</name>
        <dbReference type="ChEBI" id="CHEBI:49883"/>
    </cofactor>
</comment>
<reference evidence="12 13" key="1">
    <citation type="submission" date="2020-07" db="EMBL/GenBank/DDBJ databases">
        <title>Sequencing the genomes of 1000 actinobacteria strains.</title>
        <authorList>
            <person name="Klenk H.-P."/>
        </authorList>
    </citation>
    <scope>NUCLEOTIDE SEQUENCE [LARGE SCALE GENOMIC DNA]</scope>
    <source>
        <strain evidence="12 13">DSM 24723</strain>
    </source>
</reference>
<organism evidence="12 13">
    <name type="scientific">Janibacter alkaliphilus</name>
    <dbReference type="NCBI Taxonomy" id="1069963"/>
    <lineage>
        <taxon>Bacteria</taxon>
        <taxon>Bacillati</taxon>
        <taxon>Actinomycetota</taxon>
        <taxon>Actinomycetes</taxon>
        <taxon>Micrococcales</taxon>
        <taxon>Intrasporangiaceae</taxon>
        <taxon>Janibacter</taxon>
    </lineage>
</organism>
<evidence type="ECO:0000259" key="11">
    <source>
        <dbReference type="Pfam" id="PF07992"/>
    </source>
</evidence>
<dbReference type="Gene3D" id="3.50.50.60">
    <property type="entry name" value="FAD/NAD(P)-binding domain"/>
    <property type="match status" value="1"/>
</dbReference>
<dbReference type="Pfam" id="PF07992">
    <property type="entry name" value="Pyr_redox_2"/>
    <property type="match status" value="1"/>
</dbReference>
<keyword evidence="8" id="KW-0408">Iron</keyword>
<dbReference type="InterPro" id="IPR051793">
    <property type="entry name" value="NADH:flavin_oxidoreductase"/>
</dbReference>
<comment type="similarity">
    <text evidence="3">In the N-terminal section; belongs to the NADH:flavin oxidoreductase/NADH oxidase family.</text>
</comment>
<keyword evidence="6" id="KW-0479">Metal-binding</keyword>
<proteinExistence type="inferred from homology"/>
<dbReference type="PRINTS" id="PR00368">
    <property type="entry name" value="FADPNR"/>
</dbReference>
<evidence type="ECO:0000313" key="12">
    <source>
        <dbReference type="EMBL" id="NYG38067.1"/>
    </source>
</evidence>
<dbReference type="InterPro" id="IPR013785">
    <property type="entry name" value="Aldolase_TIM"/>
</dbReference>
<feature type="domain" description="FAD/NAD(P)-binding" evidence="11">
    <location>
        <begin position="389"/>
        <end position="515"/>
    </location>
</feature>
<dbReference type="EMBL" id="JACBZX010000001">
    <property type="protein sequence ID" value="NYG38067.1"/>
    <property type="molecule type" value="Genomic_DNA"/>
</dbReference>
<evidence type="ECO:0000256" key="1">
    <source>
        <dbReference type="ARBA" id="ARBA00001917"/>
    </source>
</evidence>
<evidence type="ECO:0000256" key="8">
    <source>
        <dbReference type="ARBA" id="ARBA00023004"/>
    </source>
</evidence>
<feature type="domain" description="NADH:flavin oxidoreductase/NADH oxidase N-terminal" evidence="10">
    <location>
        <begin position="32"/>
        <end position="364"/>
    </location>
</feature>
<sequence length="710" mass="76754">MRDDCTVISKSARWFSGTTRVHAGDMHLADPLLEPYQLGQVTLRNRVVSTSHEPAYTVDGMPKERYRAYHVEKARGGVGLTMIGGSAVVSPDSPPAFGNMLMYRDEVVPWLRQLTDEVHEHGAAVMIQLTHLGRRSSNFTGDWLPLVYPSRMREAQHRSFPKVAEAWDVDRIVADFASAAARCREARLDGIEIESYSHLFDAWASPATNQRTDAFGGDPEARLVFGRRVLDAVREAVGPDMLLGLRMSMDECLPGGLTLEDTLPIARTWIEHGVDFLSVIKGGLDSDARLAATIPSMGTPSAPFLDLAGQVRRELGVPVMHAARIGDVATARHAVREGLLDLVGLTRPQLADPHLVAKVARGEEDRVRPCVGASYCLDAIYESGDAKCLHNPATGRELSLPHVIAPTVGRRRRAVVVGAGVAGLEAARVLGERGHEVSLLEAADRPGGQVLLAATSRRRRDLMGVIDWRVAEAKHSGVDLRFGAYVEAEDVLALDPDVVVVATGGQPDRTFLTSGQQLVLDTWDVMSGTGRIHPGETVLVFDDHGGEPALDATEHLALLGARVELVTPERTVGISVGGMNSPAYLRAFAEHDVTLTLARRLVGVRRAAAGEGGRLVATLASDYTDAVQERVVDHVVVEHGSIPNDDLYLDLVPGSSNLGEVDHQALLAGRPQQVRTHPEGTYQLFRVGDAVASRNIHAAVLDSLRLCAQI</sequence>
<dbReference type="GO" id="GO:0016491">
    <property type="term" value="F:oxidoreductase activity"/>
    <property type="evidence" value="ECO:0007669"/>
    <property type="project" value="UniProtKB-KW"/>
</dbReference>
<evidence type="ECO:0000259" key="10">
    <source>
        <dbReference type="Pfam" id="PF00724"/>
    </source>
</evidence>